<dbReference type="RefSeq" id="WP_264815717.1">
    <property type="nucleotide sequence ID" value="NZ_BAPV01000014.1"/>
</dbReference>
<reference evidence="2" key="1">
    <citation type="submission" date="2013-04" db="EMBL/GenBank/DDBJ databases">
        <title>The genome sequencing project of 58 acetic acid bacteria.</title>
        <authorList>
            <person name="Okamoto-Kainuma A."/>
            <person name="Ishikawa M."/>
            <person name="Umino S."/>
            <person name="Koizumi Y."/>
            <person name="Shiwa Y."/>
            <person name="Yoshikawa H."/>
            <person name="Matsutani M."/>
            <person name="Matsushita K."/>
        </authorList>
    </citation>
    <scope>NUCLEOTIDE SEQUENCE</scope>
    <source>
        <strain evidence="2">NRIC 0535</strain>
    </source>
</reference>
<feature type="transmembrane region" description="Helical" evidence="1">
    <location>
        <begin position="163"/>
        <end position="191"/>
    </location>
</feature>
<evidence type="ECO:0000313" key="2">
    <source>
        <dbReference type="EMBL" id="GBQ89619.1"/>
    </source>
</evidence>
<feature type="transmembrane region" description="Helical" evidence="1">
    <location>
        <begin position="135"/>
        <end position="157"/>
    </location>
</feature>
<evidence type="ECO:0000256" key="1">
    <source>
        <dbReference type="SAM" id="Phobius"/>
    </source>
</evidence>
<feature type="transmembrane region" description="Helical" evidence="1">
    <location>
        <begin position="318"/>
        <end position="338"/>
    </location>
</feature>
<name>A0ABQ0Q3H9_9PROT</name>
<feature type="transmembrane region" description="Helical" evidence="1">
    <location>
        <begin position="198"/>
        <end position="215"/>
    </location>
</feature>
<feature type="transmembrane region" description="Helical" evidence="1">
    <location>
        <begin position="359"/>
        <end position="381"/>
    </location>
</feature>
<feature type="transmembrane region" description="Helical" evidence="1">
    <location>
        <begin position="52"/>
        <end position="72"/>
    </location>
</feature>
<accession>A0ABQ0Q3H9</accession>
<proteinExistence type="predicted"/>
<sequence length="438" mass="47310">MTELPVLSPPVAAAPDGAGEVGSIAPYSLYAYFRLRLRYLLHAGKTLLMQRWLALLAIILLSPSLPIVALLLRAAHFMVFMLAPPMTRFDAFSGAIGPHVGAIIFAQTGYLLWAEGLRAVLRGGAFRGYLDSLPISLNIRLFITAGLLCLLDLPLLLPLPVGLALVGTGVSLAALLYIMRALVFAGLTIFLQAARIEAAPLLFPFILLADLTLAVDCGMGSSGAALPVLALPVLCGVAALLLGTRHEGWSGIRRHSRRSASPRAWKLTRMAPVLRLQIRCCVERGNATPIIMLLVGVLPFALWALLRGFDYDSRSVPVQIVVMGLIAQSSLVPLASLAEAHERAAGFCRALPLSRFSWVRRDIGLVLALFTIPALLCLLPLTVHRLMTPGVAFGVLASYLLLLLALRLTVQIDPRWRPMPAIAISAFWITVILWEVPA</sequence>
<dbReference type="Proteomes" id="UP001062776">
    <property type="component" value="Unassembled WGS sequence"/>
</dbReference>
<feature type="transmembrane region" description="Helical" evidence="1">
    <location>
        <begin position="221"/>
        <end position="244"/>
    </location>
</feature>
<feature type="transmembrane region" description="Helical" evidence="1">
    <location>
        <begin position="287"/>
        <end position="306"/>
    </location>
</feature>
<evidence type="ECO:0000313" key="3">
    <source>
        <dbReference type="Proteomes" id="UP001062776"/>
    </source>
</evidence>
<comment type="caution">
    <text evidence="2">The sequence shown here is derived from an EMBL/GenBank/DDBJ whole genome shotgun (WGS) entry which is preliminary data.</text>
</comment>
<organism evidence="2 3">
    <name type="scientific">Asaia krungthepensis NRIC 0535</name>
    <dbReference type="NCBI Taxonomy" id="1307925"/>
    <lineage>
        <taxon>Bacteria</taxon>
        <taxon>Pseudomonadati</taxon>
        <taxon>Pseudomonadota</taxon>
        <taxon>Alphaproteobacteria</taxon>
        <taxon>Acetobacterales</taxon>
        <taxon>Acetobacteraceae</taxon>
        <taxon>Asaia</taxon>
    </lineage>
</organism>
<feature type="transmembrane region" description="Helical" evidence="1">
    <location>
        <begin position="418"/>
        <end position="436"/>
    </location>
</feature>
<feature type="transmembrane region" description="Helical" evidence="1">
    <location>
        <begin position="92"/>
        <end position="114"/>
    </location>
</feature>
<keyword evidence="1" id="KW-0472">Membrane</keyword>
<protein>
    <submittedName>
        <fullName evidence="2">Uncharacterized protein</fullName>
    </submittedName>
</protein>
<feature type="transmembrane region" description="Helical" evidence="1">
    <location>
        <begin position="387"/>
        <end position="406"/>
    </location>
</feature>
<dbReference type="EMBL" id="BAPV01000014">
    <property type="protein sequence ID" value="GBQ89619.1"/>
    <property type="molecule type" value="Genomic_DNA"/>
</dbReference>
<keyword evidence="1" id="KW-1133">Transmembrane helix</keyword>
<keyword evidence="3" id="KW-1185">Reference proteome</keyword>
<gene>
    <name evidence="2" type="ORF">AA0535_1841</name>
</gene>
<keyword evidence="1" id="KW-0812">Transmembrane</keyword>